<feature type="region of interest" description="Disordered" evidence="1">
    <location>
        <begin position="118"/>
        <end position="198"/>
    </location>
</feature>
<dbReference type="Proteomes" id="UP000481861">
    <property type="component" value="Unassembled WGS sequence"/>
</dbReference>
<protein>
    <submittedName>
        <fullName evidence="2">Uncharacterized protein</fullName>
    </submittedName>
</protein>
<evidence type="ECO:0000313" key="3">
    <source>
        <dbReference type="Proteomes" id="UP000481861"/>
    </source>
</evidence>
<dbReference type="AlphaFoldDB" id="A0A7C8M2I7"/>
<proteinExistence type="predicted"/>
<comment type="caution">
    <text evidence="2">The sequence shown here is derived from an EMBL/GenBank/DDBJ whole genome shotgun (WGS) entry which is preliminary data.</text>
</comment>
<evidence type="ECO:0000313" key="2">
    <source>
        <dbReference type="EMBL" id="KAF2865635.1"/>
    </source>
</evidence>
<evidence type="ECO:0000256" key="1">
    <source>
        <dbReference type="SAM" id="MobiDB-lite"/>
    </source>
</evidence>
<dbReference type="EMBL" id="JAADJZ010000032">
    <property type="protein sequence ID" value="KAF2865635.1"/>
    <property type="molecule type" value="Genomic_DNA"/>
</dbReference>
<accession>A0A7C8M2I7</accession>
<gene>
    <name evidence="2" type="ORF">BDV95DRAFT_586216</name>
</gene>
<feature type="region of interest" description="Disordered" evidence="1">
    <location>
        <begin position="534"/>
        <end position="582"/>
    </location>
</feature>
<keyword evidence="3" id="KW-1185">Reference proteome</keyword>
<feature type="compositionally biased region" description="Low complexity" evidence="1">
    <location>
        <begin position="563"/>
        <end position="582"/>
    </location>
</feature>
<dbReference type="OrthoDB" id="5245206at2759"/>
<sequence length="662" mass="71840">MPDMRSKDIVVLSVVLGFCFLAAMTRFLWANRTRDSPATRYEPSIASSGLKVRRRSWSQLFKAKHEKQQTVPTLSGIIKAGDEGVYSSTLFDAMYEIRGDIPLSRLHEEFASAVRHHSVMHKSEISQPASTKHRVGRSQSVRTTKKERSELPSRQQRNSLDLAERGLVRSKSKKTAPVLISARDSLSRGRPESQHAQWVADHQQAQDFGGRTGIMVTPAELTALSTMLGSTFTYFQPPKNSEKPGTSFASDKGAFGLTISGSATEDGRFHVFLTQHKRSVAHLPPLGSGYSTLFAKHLASGALPFSQDIDGIKTILITDKTFEAIQTGTPLHLQKSTASTPGAAFLATLPSARTLSFHTLVPSLESNSLPTLLQSIASLPFTGGLVPLASSPLIQTVRFATSAGLPPGRLLQRLDALVEKVHRHTPHLRLFGPLLDNNNAGILFRERERLGKLATGATTDDSIGDKVARMHRYITLLERLMCLVPDVEPRDVLAQVQEATLCEVQRSYHDALTLARLALQPPCLDYYTSPPTTTTTAAALTPHTPPPKRHSRSSLPRMHHRTSTSSSSAWQTATPSPASLPSARASSSFPALNLGAQVEPILKARLPFGVDVVAVVVRLVVAAWTESVGKVAWEGDEVGGIRLRAVGMVEGVGAVESGMVLV</sequence>
<organism evidence="2 3">
    <name type="scientific">Massariosphaeria phaeospora</name>
    <dbReference type="NCBI Taxonomy" id="100035"/>
    <lineage>
        <taxon>Eukaryota</taxon>
        <taxon>Fungi</taxon>
        <taxon>Dikarya</taxon>
        <taxon>Ascomycota</taxon>
        <taxon>Pezizomycotina</taxon>
        <taxon>Dothideomycetes</taxon>
        <taxon>Pleosporomycetidae</taxon>
        <taxon>Pleosporales</taxon>
        <taxon>Pleosporales incertae sedis</taxon>
        <taxon>Massariosphaeria</taxon>
    </lineage>
</organism>
<feature type="compositionally biased region" description="Basic residues" evidence="1">
    <location>
        <begin position="546"/>
        <end position="562"/>
    </location>
</feature>
<name>A0A7C8M2I7_9PLEO</name>
<reference evidence="2 3" key="1">
    <citation type="submission" date="2020-01" db="EMBL/GenBank/DDBJ databases">
        <authorList>
            <consortium name="DOE Joint Genome Institute"/>
            <person name="Haridas S."/>
            <person name="Albert R."/>
            <person name="Binder M."/>
            <person name="Bloem J."/>
            <person name="Labutti K."/>
            <person name="Salamov A."/>
            <person name="Andreopoulos B."/>
            <person name="Baker S.E."/>
            <person name="Barry K."/>
            <person name="Bills G."/>
            <person name="Bluhm B.H."/>
            <person name="Cannon C."/>
            <person name="Castanera R."/>
            <person name="Culley D.E."/>
            <person name="Daum C."/>
            <person name="Ezra D."/>
            <person name="Gonzalez J.B."/>
            <person name="Henrissat B."/>
            <person name="Kuo A."/>
            <person name="Liang C."/>
            <person name="Lipzen A."/>
            <person name="Lutzoni F."/>
            <person name="Magnuson J."/>
            <person name="Mondo S."/>
            <person name="Nolan M."/>
            <person name="Ohm R."/>
            <person name="Pangilinan J."/>
            <person name="Park H.-J.H."/>
            <person name="Ramirez L."/>
            <person name="Alfaro M."/>
            <person name="Sun H."/>
            <person name="Tritt A."/>
            <person name="Yoshinaga Y."/>
            <person name="Zwiers L.-H.L."/>
            <person name="Turgeon B.G."/>
            <person name="Goodwin S.B."/>
            <person name="Spatafora J.W."/>
            <person name="Crous P.W."/>
            <person name="Grigoriev I.V."/>
        </authorList>
    </citation>
    <scope>NUCLEOTIDE SEQUENCE [LARGE SCALE GENOMIC DNA]</scope>
    <source>
        <strain evidence="2 3">CBS 611.86</strain>
    </source>
</reference>